<evidence type="ECO:0000256" key="39">
    <source>
        <dbReference type="ARBA" id="ARBA00049463"/>
    </source>
</evidence>
<feature type="domain" description="Metallo-beta-lactamase" evidence="40">
    <location>
        <begin position="482"/>
        <end position="683"/>
    </location>
</feature>
<dbReference type="SUPFAM" id="SSF141571">
    <property type="entry name" value="Pentapeptide repeat-like"/>
    <property type="match status" value="1"/>
</dbReference>
<evidence type="ECO:0000256" key="33">
    <source>
        <dbReference type="ARBA" id="ARBA00048371"/>
    </source>
</evidence>
<evidence type="ECO:0000256" key="11">
    <source>
        <dbReference type="ARBA" id="ARBA00022668"/>
    </source>
</evidence>
<comment type="catalytic activity">
    <reaction evidence="27">
        <text>N-hexadecanoyl-1,2-di-(9Z-octadecenoyl)-sn-glycero-3-phosphoethanolamine + H2O = N-hexadecanoylethanolamine + 1,2-di-(9Z-octadecenoyl)-sn-glycero-3-phosphate + H(+)</text>
        <dbReference type="Rhea" id="RHEA:45540"/>
        <dbReference type="ChEBI" id="CHEBI:15377"/>
        <dbReference type="ChEBI" id="CHEBI:15378"/>
        <dbReference type="ChEBI" id="CHEBI:71464"/>
        <dbReference type="ChEBI" id="CHEBI:74546"/>
        <dbReference type="ChEBI" id="CHEBI:78097"/>
    </reaction>
    <physiologicalReaction direction="left-to-right" evidence="27">
        <dbReference type="Rhea" id="RHEA:45541"/>
    </physiologicalReaction>
</comment>
<evidence type="ECO:0000256" key="14">
    <source>
        <dbReference type="ARBA" id="ARBA00022801"/>
    </source>
</evidence>
<feature type="non-terminal residue" evidence="41">
    <location>
        <position position="1"/>
    </location>
</feature>
<evidence type="ECO:0000256" key="32">
    <source>
        <dbReference type="ARBA" id="ARBA00048295"/>
    </source>
</evidence>
<keyword evidence="15" id="KW-0862">Zinc</keyword>
<evidence type="ECO:0000256" key="31">
    <source>
        <dbReference type="ARBA" id="ARBA00048025"/>
    </source>
</evidence>
<dbReference type="Proteomes" id="UP000499080">
    <property type="component" value="Unassembled WGS sequence"/>
</dbReference>
<evidence type="ECO:0000256" key="37">
    <source>
        <dbReference type="ARBA" id="ARBA00048938"/>
    </source>
</evidence>
<evidence type="ECO:0000313" key="41">
    <source>
        <dbReference type="EMBL" id="GBM44633.1"/>
    </source>
</evidence>
<dbReference type="PANTHER" id="PTHR15032:SF4">
    <property type="entry name" value="N-ACYL-PHOSPHATIDYLETHANOLAMINE-HYDROLYZING PHOSPHOLIPASE D"/>
    <property type="match status" value="1"/>
</dbReference>
<evidence type="ECO:0000256" key="12">
    <source>
        <dbReference type="ARBA" id="ARBA00022723"/>
    </source>
</evidence>
<evidence type="ECO:0000256" key="2">
    <source>
        <dbReference type="ARBA" id="ARBA00004146"/>
    </source>
</evidence>
<keyword evidence="42" id="KW-1185">Reference proteome</keyword>
<comment type="catalytic activity">
    <reaction evidence="24">
        <text>N-(5Z,8Z,11Z,14Z-eicosatetraenoyl)-1-(9Z-octadecenoyl)-sn-glycero-3-phosphoethanolamine + H2O = N-(5Z,8Z,11Z,14Z-eicosatetraenoyl)-ethanolamine + 1-(9Z-octadecenoyl)-sn-glycero-3-phosphate + H(+)</text>
        <dbReference type="Rhea" id="RHEA:45544"/>
        <dbReference type="ChEBI" id="CHEBI:2700"/>
        <dbReference type="ChEBI" id="CHEBI:15377"/>
        <dbReference type="ChEBI" id="CHEBI:15378"/>
        <dbReference type="ChEBI" id="CHEBI:74544"/>
        <dbReference type="ChEBI" id="CHEBI:85223"/>
    </reaction>
    <physiologicalReaction direction="left-to-right" evidence="24">
        <dbReference type="Rhea" id="RHEA:45545"/>
    </physiologicalReaction>
</comment>
<evidence type="ECO:0000256" key="34">
    <source>
        <dbReference type="ARBA" id="ARBA00048593"/>
    </source>
</evidence>
<comment type="catalytic activity">
    <reaction evidence="28">
        <text>N,1-diacyl-sn-glycero-3-phosphoethanolamine + H2O = an N-acylethanolamine + a 1-acyl-sn-glycero-3-phosphate + H(+)</text>
        <dbReference type="Rhea" id="RHEA:53164"/>
        <dbReference type="ChEBI" id="CHEBI:15377"/>
        <dbReference type="ChEBI" id="CHEBI:15378"/>
        <dbReference type="ChEBI" id="CHEBI:52640"/>
        <dbReference type="ChEBI" id="CHEBI:57970"/>
        <dbReference type="ChEBI" id="CHEBI:85216"/>
    </reaction>
    <physiologicalReaction direction="left-to-right" evidence="28">
        <dbReference type="Rhea" id="RHEA:53165"/>
    </physiologicalReaction>
</comment>
<evidence type="ECO:0000256" key="25">
    <source>
        <dbReference type="ARBA" id="ARBA00047399"/>
    </source>
</evidence>
<comment type="caution">
    <text evidence="41">The sequence shown here is derived from an EMBL/GenBank/DDBJ whole genome shotgun (WGS) entry which is preliminary data.</text>
</comment>
<comment type="catalytic activity">
    <reaction evidence="34">
        <text>N-hexanoyl-1-hexadecanoyl-2-(9Z,12Z-octadecadienoyl)-sn-glycero-3-phosphoethanolamine + H2O = N-hexanoyl ethanolamine + 1-hexadecanoyl-2-(9Z,12Z-octadecadienoyl)-sn-glycero-3-phosphate + H(+)</text>
        <dbReference type="Rhea" id="RHEA:45616"/>
        <dbReference type="ChEBI" id="CHEBI:15377"/>
        <dbReference type="ChEBI" id="CHEBI:15378"/>
        <dbReference type="ChEBI" id="CHEBI:72860"/>
        <dbReference type="ChEBI" id="CHEBI:85297"/>
        <dbReference type="ChEBI" id="CHEBI:85303"/>
    </reaction>
    <physiologicalReaction direction="left-to-right" evidence="34">
        <dbReference type="Rhea" id="RHEA:45617"/>
    </physiologicalReaction>
</comment>
<comment type="catalytic activity">
    <reaction evidence="32">
        <text>N,1-dihexadecanoyl-2-(9Z,12Z-octadecadienoyl)-sn-glycero-3-phosphoethanolamine + H2O = 1-hexadecanoyl-2-(9Z,12Z-octadecadienoyl)-sn-glycero-3-phosphate + N-hexadecanoylethanolamine + H(+)</text>
        <dbReference type="Rhea" id="RHEA:45596"/>
        <dbReference type="ChEBI" id="CHEBI:15377"/>
        <dbReference type="ChEBI" id="CHEBI:15378"/>
        <dbReference type="ChEBI" id="CHEBI:71464"/>
        <dbReference type="ChEBI" id="CHEBI:72860"/>
        <dbReference type="ChEBI" id="CHEBI:85334"/>
    </reaction>
    <physiologicalReaction direction="left-to-right" evidence="32">
        <dbReference type="Rhea" id="RHEA:45597"/>
    </physiologicalReaction>
</comment>
<evidence type="ECO:0000256" key="21">
    <source>
        <dbReference type="ARBA" id="ARBA00023242"/>
    </source>
</evidence>
<evidence type="ECO:0000256" key="15">
    <source>
        <dbReference type="ARBA" id="ARBA00022833"/>
    </source>
</evidence>
<evidence type="ECO:0000256" key="22">
    <source>
        <dbReference type="ARBA" id="ARBA00023264"/>
    </source>
</evidence>
<evidence type="ECO:0000256" key="4">
    <source>
        <dbReference type="ARBA" id="ARBA00004395"/>
    </source>
</evidence>
<dbReference type="OrthoDB" id="332863at2759"/>
<comment type="function">
    <text evidence="23">D-type phospholipase that hydrolyzes N-acyl-phosphatidylethanolamines (NAPEs) to produce bioactive N-acylethanolamines/fatty acid ethanolamides (NAEs/FAEs) and phosphatidic acid. Cleaves the terminal phosphodiester bond of diacyl- and alkenylacyl-NAPEs, primarily playing a role in the generation of long-chain saturated and monounsaturated NAEs in the brain. May control NAPE homeostasis in dopaminergic neuron membranes and regulate neuron survival, partly through RAC1 activation. As a regulator of lipid metabolism in the adipose tissue, mediates the crosstalk between adipocytes, gut microbiota and immune cells to control body temperature and weight. In particular, regulates energy homeostasis by promoting cold-induced brown or beige adipocyte differentiation program to generate heat from fatty acids and glucose. Has limited D-type phospholipase activity toward N-acyl lyso-NAPEs.</text>
</comment>
<evidence type="ECO:0000256" key="24">
    <source>
        <dbReference type="ARBA" id="ARBA00047392"/>
    </source>
</evidence>
<evidence type="ECO:0000256" key="38">
    <source>
        <dbReference type="ARBA" id="ARBA00049023"/>
    </source>
</evidence>
<keyword evidence="18" id="KW-0333">Golgi apparatus</keyword>
<dbReference type="GO" id="GO:0070292">
    <property type="term" value="P:N-acylphosphatidylethanolamine metabolic process"/>
    <property type="evidence" value="ECO:0007669"/>
    <property type="project" value="TreeGrafter"/>
</dbReference>
<dbReference type="CDD" id="cd16283">
    <property type="entry name" value="RomA-like_MBL-fold"/>
    <property type="match status" value="1"/>
</dbReference>
<evidence type="ECO:0000256" key="26">
    <source>
        <dbReference type="ARBA" id="ARBA00047456"/>
    </source>
</evidence>
<dbReference type="GO" id="GO:0031123">
    <property type="term" value="P:RNA 3'-end processing"/>
    <property type="evidence" value="ECO:0007669"/>
    <property type="project" value="UniProtKB-ARBA"/>
</dbReference>
<evidence type="ECO:0000256" key="36">
    <source>
        <dbReference type="ARBA" id="ARBA00048796"/>
    </source>
</evidence>
<evidence type="ECO:0000256" key="27">
    <source>
        <dbReference type="ARBA" id="ARBA00047474"/>
    </source>
</evidence>
<evidence type="ECO:0000259" key="40">
    <source>
        <dbReference type="Pfam" id="PF12706"/>
    </source>
</evidence>
<evidence type="ECO:0000256" key="5">
    <source>
        <dbReference type="ARBA" id="ARBA00004481"/>
    </source>
</evidence>
<comment type="catalytic activity">
    <reaction evidence="31">
        <text>N-(5Z,8Z,11Z,14Z-eicosatetraenoyl)-1,2-di-(9Z-octadecenoyl)-sn-glycero-3-phosphoethanolamine + H2O = N-(5Z,8Z,11Z,14Z-eicosatetraenoyl)-ethanolamine + 1,2-di-(9Z-octadecenoyl)-sn-glycero-3-phosphate + H(+)</text>
        <dbReference type="Rhea" id="RHEA:45528"/>
        <dbReference type="ChEBI" id="CHEBI:2700"/>
        <dbReference type="ChEBI" id="CHEBI:15377"/>
        <dbReference type="ChEBI" id="CHEBI:15378"/>
        <dbReference type="ChEBI" id="CHEBI:74546"/>
        <dbReference type="ChEBI" id="CHEBI:85277"/>
    </reaction>
    <physiologicalReaction direction="left-to-right" evidence="31">
        <dbReference type="Rhea" id="RHEA:45529"/>
    </physiologicalReaction>
</comment>
<keyword evidence="22" id="KW-1208">Phospholipid metabolism</keyword>
<dbReference type="FunFam" id="3.60.15.10:FF:000016">
    <property type="entry name" value="N-acyl-phosphatidylethanolamine-hydrolyzing phospholipase D, putative"/>
    <property type="match status" value="1"/>
</dbReference>
<evidence type="ECO:0000256" key="1">
    <source>
        <dbReference type="ARBA" id="ARBA00001947"/>
    </source>
</evidence>
<comment type="catalytic activity">
    <reaction evidence="38">
        <text>1-O-(1Z-octadecenoyl)-2-(9Z-octadecenoyl)-sn-glycero-3-phospho-N-hexadecanoyl-ethanolamine + H2O = 1-O-(1Z-octadecenoyl)-2-(9Z-octadecenoyl)-sn-glycero-3-phosphate + N-hexadecanoylethanolamine + H(+)</text>
        <dbReference type="Rhea" id="RHEA:56464"/>
        <dbReference type="ChEBI" id="CHEBI:15377"/>
        <dbReference type="ChEBI" id="CHEBI:15378"/>
        <dbReference type="ChEBI" id="CHEBI:71464"/>
        <dbReference type="ChEBI" id="CHEBI:138663"/>
        <dbReference type="ChEBI" id="CHEBI:140452"/>
    </reaction>
    <physiologicalReaction direction="left-to-right" evidence="38">
        <dbReference type="Rhea" id="RHEA:56465"/>
    </physiologicalReaction>
</comment>
<evidence type="ECO:0000256" key="28">
    <source>
        <dbReference type="ARBA" id="ARBA00047528"/>
    </source>
</evidence>
<reference evidence="41 42" key="1">
    <citation type="journal article" date="2019" name="Sci. Rep.">
        <title>Orb-weaving spider Araneus ventricosus genome elucidates the spidroin gene catalogue.</title>
        <authorList>
            <person name="Kono N."/>
            <person name="Nakamura H."/>
            <person name="Ohtoshi R."/>
            <person name="Moran D.A.P."/>
            <person name="Shinohara A."/>
            <person name="Yoshida Y."/>
            <person name="Fujiwara M."/>
            <person name="Mori M."/>
            <person name="Tomita M."/>
            <person name="Arakawa K."/>
        </authorList>
    </citation>
    <scope>NUCLEOTIDE SEQUENCE [LARGE SCALE GENOMIC DNA]</scope>
</reference>
<comment type="subcellular location">
    <subcellularLocation>
        <location evidence="2">Early endosome membrane</location>
    </subcellularLocation>
    <subcellularLocation>
        <location evidence="5">Endosome membrane</location>
        <topology evidence="5">Peripheral membrane protein</topology>
    </subcellularLocation>
    <subcellularLocation>
        <location evidence="4">Golgi apparatus membrane</location>
        <topology evidence="4">Peripheral membrane protein</topology>
    </subcellularLocation>
    <subcellularLocation>
        <location evidence="3">Nucleus envelope</location>
    </subcellularLocation>
    <subcellularLocation>
        <location evidence="6">Nucleus</location>
        <location evidence="6">Nucleoplasm</location>
    </subcellularLocation>
</comment>
<evidence type="ECO:0000256" key="6">
    <source>
        <dbReference type="ARBA" id="ARBA00004642"/>
    </source>
</evidence>
<keyword evidence="17" id="KW-0007">Acetylation</keyword>
<evidence type="ECO:0000256" key="35">
    <source>
        <dbReference type="ARBA" id="ARBA00048630"/>
    </source>
</evidence>
<keyword evidence="14" id="KW-0378">Hydrolase</keyword>
<dbReference type="GO" id="GO:0005654">
    <property type="term" value="C:nucleoplasm"/>
    <property type="evidence" value="ECO:0007669"/>
    <property type="project" value="UniProtKB-SubCell"/>
</dbReference>
<name>A0A4Y2FTP6_ARAVE</name>
<dbReference type="GO" id="GO:0046872">
    <property type="term" value="F:metal ion binding"/>
    <property type="evidence" value="ECO:0007669"/>
    <property type="project" value="UniProtKB-KW"/>
</dbReference>
<evidence type="ECO:0000256" key="23">
    <source>
        <dbReference type="ARBA" id="ARBA00045525"/>
    </source>
</evidence>
<dbReference type="EMBL" id="BGPR01001071">
    <property type="protein sequence ID" value="GBM44633.1"/>
    <property type="molecule type" value="Genomic_DNA"/>
</dbReference>
<comment type="catalytic activity">
    <reaction evidence="37">
        <text>N-butanoyl-1-hexadecanoyl-2-(9Z,12Z-octadecadienoyl)-sn-glycero-3-phosphoethanolamine + H2O = N-butanoyl ethanolamine + 1-hexadecanoyl-2-(9Z,12Z-octadecadienoyl)-sn-glycero-3-phosphate + H(+)</text>
        <dbReference type="Rhea" id="RHEA:45620"/>
        <dbReference type="ChEBI" id="CHEBI:15377"/>
        <dbReference type="ChEBI" id="CHEBI:15378"/>
        <dbReference type="ChEBI" id="CHEBI:72860"/>
        <dbReference type="ChEBI" id="CHEBI:85298"/>
        <dbReference type="ChEBI" id="CHEBI:85304"/>
    </reaction>
    <physiologicalReaction direction="left-to-right" evidence="37">
        <dbReference type="Rhea" id="RHEA:45621"/>
    </physiologicalReaction>
</comment>
<gene>
    <name evidence="41" type="primary">NAPEPLD</name>
    <name evidence="41" type="ORF">AVEN_37120_1</name>
</gene>
<comment type="catalytic activity">
    <reaction evidence="39">
        <text>N-octanoyl-1-hexadecanoyl-2-(9Z,12Z-octadecadienoyl)-sn-glycero-3-phosphoethanolamine + H2O = N-octanoyl ethanolamine + 1-hexadecanoyl-2-(9Z,12Z-octadecadienoyl)-sn-glycero-3-phosphate + H(+)</text>
        <dbReference type="Rhea" id="RHEA:45612"/>
        <dbReference type="ChEBI" id="CHEBI:15377"/>
        <dbReference type="ChEBI" id="CHEBI:15378"/>
        <dbReference type="ChEBI" id="CHEBI:72860"/>
        <dbReference type="ChEBI" id="CHEBI:85296"/>
        <dbReference type="ChEBI" id="CHEBI:85302"/>
    </reaction>
    <physiologicalReaction direction="left-to-right" evidence="39">
        <dbReference type="Rhea" id="RHEA:45613"/>
    </physiologicalReaction>
</comment>
<keyword evidence="12" id="KW-0479">Metal-binding</keyword>
<dbReference type="InterPro" id="IPR001279">
    <property type="entry name" value="Metallo-B-lactamas"/>
</dbReference>
<dbReference type="GO" id="GO:0031901">
    <property type="term" value="C:early endosome membrane"/>
    <property type="evidence" value="ECO:0007669"/>
    <property type="project" value="UniProtKB-SubCell"/>
</dbReference>
<comment type="cofactor">
    <cofactor evidence="1">
        <name>Zn(2+)</name>
        <dbReference type="ChEBI" id="CHEBI:29105"/>
    </cofactor>
</comment>
<dbReference type="Gene3D" id="3.60.15.10">
    <property type="entry name" value="Ribonuclease Z/Hydroxyacylglutathione hydrolase-like"/>
    <property type="match status" value="1"/>
</dbReference>
<comment type="similarity">
    <text evidence="7">Belongs to the NAPE-PLD family.</text>
</comment>
<evidence type="ECO:0000256" key="8">
    <source>
        <dbReference type="ARBA" id="ARBA00011543"/>
    </source>
</evidence>
<evidence type="ECO:0000256" key="30">
    <source>
        <dbReference type="ARBA" id="ARBA00047926"/>
    </source>
</evidence>
<dbReference type="GO" id="GO:0070290">
    <property type="term" value="F:N-acylphosphatidylethanolamine-specific phospholipase D activity"/>
    <property type="evidence" value="ECO:0007669"/>
    <property type="project" value="UniProtKB-EC"/>
</dbReference>
<evidence type="ECO:0000256" key="7">
    <source>
        <dbReference type="ARBA" id="ARBA00010127"/>
    </source>
</evidence>
<keyword evidence="16" id="KW-0442">Lipid degradation</keyword>
<evidence type="ECO:0000256" key="17">
    <source>
        <dbReference type="ARBA" id="ARBA00022990"/>
    </source>
</evidence>
<dbReference type="SUPFAM" id="SSF56281">
    <property type="entry name" value="Metallo-hydrolase/oxidoreductase"/>
    <property type="match status" value="1"/>
</dbReference>
<evidence type="ECO:0000256" key="19">
    <source>
        <dbReference type="ARBA" id="ARBA00023098"/>
    </source>
</evidence>
<dbReference type="GO" id="GO:0005635">
    <property type="term" value="C:nuclear envelope"/>
    <property type="evidence" value="ECO:0007669"/>
    <property type="project" value="UniProtKB-SubCell"/>
</dbReference>
<evidence type="ECO:0000256" key="18">
    <source>
        <dbReference type="ARBA" id="ARBA00023034"/>
    </source>
</evidence>
<comment type="catalytic activity">
    <reaction evidence="36">
        <text>N-(5Z,8Z,11Z,14Z-eicosatetraenoyl)-1,2-diacyl-sn-glycero-3-phosphoethanolamine + H2O = N-(5Z,8Z,11Z,14Z-eicosatetraenoyl)-ethanolamine + a 1,2-diacyl-sn-glycero-3-phosphate + H(+)</text>
        <dbReference type="Rhea" id="RHEA:56548"/>
        <dbReference type="ChEBI" id="CHEBI:2700"/>
        <dbReference type="ChEBI" id="CHEBI:15377"/>
        <dbReference type="ChEBI" id="CHEBI:15378"/>
        <dbReference type="ChEBI" id="CHEBI:58608"/>
        <dbReference type="ChEBI" id="CHEBI:140532"/>
    </reaction>
    <physiologicalReaction direction="left-to-right" evidence="36">
        <dbReference type="Rhea" id="RHEA:56549"/>
    </physiologicalReaction>
</comment>
<evidence type="ECO:0000256" key="29">
    <source>
        <dbReference type="ARBA" id="ARBA00047759"/>
    </source>
</evidence>
<dbReference type="EC" id="3.1.4.54" evidence="9"/>
<dbReference type="AlphaFoldDB" id="A0A4Y2FTP6"/>
<dbReference type="PANTHER" id="PTHR15032">
    <property type="entry name" value="N-ACYL-PHOSPHATIDYLETHANOLAMINE-HYDROLYZING PHOSPHOLIPASE D"/>
    <property type="match status" value="1"/>
</dbReference>
<evidence type="ECO:0000256" key="16">
    <source>
        <dbReference type="ARBA" id="ARBA00022963"/>
    </source>
</evidence>
<dbReference type="GO" id="GO:0009395">
    <property type="term" value="P:phospholipid catabolic process"/>
    <property type="evidence" value="ECO:0007669"/>
    <property type="project" value="UniProtKB-KW"/>
</dbReference>
<comment type="catalytic activity">
    <reaction evidence="25">
        <text>N-octadecanoyl-1,2-di-(9Z-octadecenoyl)-sn-glycero-3-phosphoethanolamine + H2O = N-octadecanoyl ethanolamine + 1,2-di-(9Z-octadecenoyl)-sn-glycero-3-phosphate + H(+)</text>
        <dbReference type="Rhea" id="RHEA:45536"/>
        <dbReference type="ChEBI" id="CHEBI:15377"/>
        <dbReference type="ChEBI" id="CHEBI:15378"/>
        <dbReference type="ChEBI" id="CHEBI:74546"/>
        <dbReference type="ChEBI" id="CHEBI:85292"/>
        <dbReference type="ChEBI" id="CHEBI:85299"/>
    </reaction>
    <physiologicalReaction direction="left-to-right" evidence="25">
        <dbReference type="Rhea" id="RHEA:45537"/>
    </physiologicalReaction>
</comment>
<sequence>LIDRNMAERNLIDRNMAERRSLAERSPVEMNLSNRSLAERNLAERNMAEKRRLAERSPVEMNASNRNLMERSMAERKSLAERSPVEMNESNRNLLERNMAERRSLAERSPVEMNVSNRNLVERNMAERRSLAERSPVEMNVSNRNLVERNMAERRSLAGGSPVQMNVFNRNLVGRNMAERNLVGRDMSERRGFMDVNMADRSLGERNFIGRNMNERNSVQMNMVNKNLPERNIAERNSLAERNMAQRSFVEMNKANRSLAEMNMINRSLDETNMNNRSLGEMNMANRNLAERNFVDRNMAERRSLAERSLAERNMADRRSLAERNMADRRSLAERNVAGKGLSDSNMVERNMAEKTNVPKDPLIPTSPAKPTSILKKKTVSIKSPLVKRDSVVHPGRIDMQPSLCISGRFQNPWPTWRPPSFTNILKFGLSKDKSKVPPKQELDLVLPIVKQNFSKLQIPDDGMRVTWMGHSTVLLQMHGLNVLTDPMFSDRASPSQVVGPKRYRDPPCSIHDLPHINAVVISHSHYDHLDLNTVILLNARFGTDIRWFVPLGLQSWMQQVGCENVVELDWWEENCVPEHSDTFFVFTPAQHWSKRTIADDNKVLWGSWCILGPKYRFFFAGDTGYCDVFKQIGRVHGPFDLSAIPIGAYEPRWFMKYQHVNPEEAVQIHLDVRSKRSLAVHWGTFCLANEYYLDPPRKLRDSLDKQEIPPEFFFTLKHGESRLIAQSLVKRDNSQVINNYSK</sequence>
<proteinExistence type="inferred from homology"/>
<keyword evidence="20" id="KW-0472">Membrane</keyword>
<evidence type="ECO:0000256" key="13">
    <source>
        <dbReference type="ARBA" id="ARBA00022753"/>
    </source>
</evidence>
<keyword evidence="21" id="KW-0539">Nucleus</keyword>
<dbReference type="InterPro" id="IPR036866">
    <property type="entry name" value="RibonucZ/Hydroxyglut_hydro"/>
</dbReference>
<comment type="catalytic activity">
    <reaction evidence="29">
        <text>N-tetradecanoyl-1,2-di-(9Z-octadecenoyl)-sn-glycero-3-phosphoethanolamine + H2O = N-tetradecanoylethanolamine + 1,2-di-(9Z-octadecenoyl)-sn-glycero-3-phosphate + H(+)</text>
        <dbReference type="Rhea" id="RHEA:45552"/>
        <dbReference type="ChEBI" id="CHEBI:15377"/>
        <dbReference type="ChEBI" id="CHEBI:15378"/>
        <dbReference type="ChEBI" id="CHEBI:74546"/>
        <dbReference type="ChEBI" id="CHEBI:85262"/>
        <dbReference type="ChEBI" id="CHEBI:85293"/>
    </reaction>
    <physiologicalReaction direction="left-to-right" evidence="29">
        <dbReference type="Rhea" id="RHEA:45553"/>
    </physiologicalReaction>
</comment>
<dbReference type="GO" id="GO:0000139">
    <property type="term" value="C:Golgi membrane"/>
    <property type="evidence" value="ECO:0007669"/>
    <property type="project" value="UniProtKB-SubCell"/>
</dbReference>
<evidence type="ECO:0000256" key="20">
    <source>
        <dbReference type="ARBA" id="ARBA00023136"/>
    </source>
</evidence>
<keyword evidence="13" id="KW-0967">Endosome</keyword>
<accession>A0A4Y2FTP6</accession>
<keyword evidence="11" id="KW-0595">Phospholipid degradation</keyword>
<evidence type="ECO:0000256" key="10">
    <source>
        <dbReference type="ARBA" id="ARBA00016017"/>
    </source>
</evidence>
<evidence type="ECO:0000313" key="42">
    <source>
        <dbReference type="Proteomes" id="UP000499080"/>
    </source>
</evidence>
<comment type="subunit">
    <text evidence="8">Homodimer. Bile acids promote the assembly of inactive monomers into an active dimer and enable catalysis.</text>
</comment>
<comment type="catalytic activity">
    <reaction evidence="30">
        <text>N-dodecanoyl-1,2-di-(9Z-octadecenoyl)-sn-glycero-3-phosphoethanolamine + H2O = N-dodecanoylethanolamine + 1,2-di-(9Z-octadecenoyl)-sn-glycero-3-phosphate + H(+)</text>
        <dbReference type="Rhea" id="RHEA:45556"/>
        <dbReference type="ChEBI" id="CHEBI:15377"/>
        <dbReference type="ChEBI" id="CHEBI:15378"/>
        <dbReference type="ChEBI" id="CHEBI:74546"/>
        <dbReference type="ChEBI" id="CHEBI:85263"/>
        <dbReference type="ChEBI" id="CHEBI:85294"/>
    </reaction>
    <physiologicalReaction direction="left-to-right" evidence="30">
        <dbReference type="Rhea" id="RHEA:45557"/>
    </physiologicalReaction>
</comment>
<dbReference type="GO" id="GO:0070291">
    <property type="term" value="P:N-acylethanolamine metabolic process"/>
    <property type="evidence" value="ECO:0007669"/>
    <property type="project" value="TreeGrafter"/>
</dbReference>
<comment type="catalytic activity">
    <reaction evidence="33">
        <text>N-decanoyl-1-hexadecanoyl-2-(9Z,12Z-octadecadienoyl)-sn-glycero-3-phosphoethanolamine + H2O = N-decanoyl ethanolamine + 1-hexadecanoyl-2-(9Z,12Z-octadecadienoyl)-sn-glycero-3-phosphate + H(+)</text>
        <dbReference type="Rhea" id="RHEA:45608"/>
        <dbReference type="ChEBI" id="CHEBI:15377"/>
        <dbReference type="ChEBI" id="CHEBI:15378"/>
        <dbReference type="ChEBI" id="CHEBI:72860"/>
        <dbReference type="ChEBI" id="CHEBI:85295"/>
        <dbReference type="ChEBI" id="CHEBI:85301"/>
    </reaction>
    <physiologicalReaction direction="left-to-right" evidence="33">
        <dbReference type="Rhea" id="RHEA:45609"/>
    </physiologicalReaction>
</comment>
<keyword evidence="19" id="KW-0443">Lipid metabolism</keyword>
<comment type="catalytic activity">
    <reaction evidence="35">
        <text>N,1,2-tri-(9Z-octadecenoyl)-sn-glycero-3-phosphoethanolamine + H2O = N-(9Z-octadecenoyl) ethanolamine + 1,2-di-(9Z-octadecenoyl)-sn-glycero-3-phosphate + H(+)</text>
        <dbReference type="Rhea" id="RHEA:45532"/>
        <dbReference type="ChEBI" id="CHEBI:15377"/>
        <dbReference type="ChEBI" id="CHEBI:15378"/>
        <dbReference type="ChEBI" id="CHEBI:71466"/>
        <dbReference type="ChEBI" id="CHEBI:74546"/>
        <dbReference type="ChEBI" id="CHEBI:85291"/>
    </reaction>
    <physiologicalReaction direction="left-to-right" evidence="35">
        <dbReference type="Rhea" id="RHEA:45533"/>
    </physiologicalReaction>
</comment>
<dbReference type="Pfam" id="PF12706">
    <property type="entry name" value="Lactamase_B_2"/>
    <property type="match status" value="1"/>
</dbReference>
<evidence type="ECO:0000256" key="3">
    <source>
        <dbReference type="ARBA" id="ARBA00004259"/>
    </source>
</evidence>
<evidence type="ECO:0000256" key="9">
    <source>
        <dbReference type="ARBA" id="ARBA00012279"/>
    </source>
</evidence>
<organism evidence="41 42">
    <name type="scientific">Araneus ventricosus</name>
    <name type="common">Orbweaver spider</name>
    <name type="synonym">Epeira ventricosa</name>
    <dbReference type="NCBI Taxonomy" id="182803"/>
    <lineage>
        <taxon>Eukaryota</taxon>
        <taxon>Metazoa</taxon>
        <taxon>Ecdysozoa</taxon>
        <taxon>Arthropoda</taxon>
        <taxon>Chelicerata</taxon>
        <taxon>Arachnida</taxon>
        <taxon>Araneae</taxon>
        <taxon>Araneomorphae</taxon>
        <taxon>Entelegynae</taxon>
        <taxon>Araneoidea</taxon>
        <taxon>Araneidae</taxon>
        <taxon>Araneus</taxon>
    </lineage>
</organism>
<protein>
    <recommendedName>
        <fullName evidence="10">N-acyl-phosphatidylethanolamine-hydrolyzing phospholipase D</fullName>
        <ecNumber evidence="9">3.1.4.54</ecNumber>
    </recommendedName>
</protein>
<comment type="catalytic activity">
    <reaction evidence="26">
        <text>N,1-dihexadecanoyl-sn-glycero-3-phosphoethanolamine + H2O = N-hexadecanoylethanolamine + 1-hexadecanoyl-sn-glycero-3-phosphate + H(+)</text>
        <dbReference type="Rhea" id="RHEA:45592"/>
        <dbReference type="ChEBI" id="CHEBI:15377"/>
        <dbReference type="ChEBI" id="CHEBI:15378"/>
        <dbReference type="ChEBI" id="CHEBI:57518"/>
        <dbReference type="ChEBI" id="CHEBI:71464"/>
        <dbReference type="ChEBI" id="CHEBI:85335"/>
    </reaction>
    <physiologicalReaction direction="left-to-right" evidence="26">
        <dbReference type="Rhea" id="RHEA:45593"/>
    </physiologicalReaction>
</comment>